<dbReference type="RefSeq" id="WP_044250321.1">
    <property type="nucleotide sequence ID" value="NZ_ASRX01000096.1"/>
</dbReference>
<dbReference type="PROSITE" id="PS51257">
    <property type="entry name" value="PROKAR_LIPOPROTEIN"/>
    <property type="match status" value="1"/>
</dbReference>
<accession>A0A017SVN8</accession>
<dbReference type="Pfam" id="PF04972">
    <property type="entry name" value="BON"/>
    <property type="match status" value="1"/>
</dbReference>
<feature type="domain" description="BON" evidence="2">
    <location>
        <begin position="62"/>
        <end position="132"/>
    </location>
</feature>
<dbReference type="InterPro" id="IPR007055">
    <property type="entry name" value="BON_dom"/>
</dbReference>
<dbReference type="InterPro" id="IPR051686">
    <property type="entry name" value="Lipoprotein_DolP"/>
</dbReference>
<dbReference type="EMBL" id="ASRX01000096">
    <property type="protein sequence ID" value="EYF00842.1"/>
    <property type="molecule type" value="Genomic_DNA"/>
</dbReference>
<dbReference type="PANTHER" id="PTHR34606">
    <property type="entry name" value="BON DOMAIN-CONTAINING PROTEIN"/>
    <property type="match status" value="1"/>
</dbReference>
<gene>
    <name evidence="3" type="ORF">CAP_8931</name>
</gene>
<feature type="region of interest" description="Disordered" evidence="1">
    <location>
        <begin position="17"/>
        <end position="60"/>
    </location>
</feature>
<keyword evidence="4" id="KW-1185">Reference proteome</keyword>
<name>A0A017SVN8_9BACT</name>
<dbReference type="Gene3D" id="3.30.1340.30">
    <property type="match status" value="1"/>
</dbReference>
<dbReference type="OrthoDB" id="5957063at2"/>
<sequence>MKAVFLIGVALAAAACDKAEDKRPDTTSAANPTVVAADNTKKNERDTKPSAVTPGDQKENEVDLGITQQIRQGVIKDESLSMAAKNVKIITADGVVTLRGPVKSDKEKTTIGALAQATAGVKRVDNLLEIEAP</sequence>
<dbReference type="eggNOG" id="COG2823">
    <property type="taxonomic scope" value="Bacteria"/>
</dbReference>
<dbReference type="Proteomes" id="UP000019678">
    <property type="component" value="Unassembled WGS sequence"/>
</dbReference>
<dbReference type="STRING" id="1192034.CAP_8931"/>
<evidence type="ECO:0000313" key="4">
    <source>
        <dbReference type="Proteomes" id="UP000019678"/>
    </source>
</evidence>
<dbReference type="PROSITE" id="PS50914">
    <property type="entry name" value="BON"/>
    <property type="match status" value="1"/>
</dbReference>
<dbReference type="AlphaFoldDB" id="A0A017SVN8"/>
<protein>
    <submittedName>
        <fullName evidence="3">Putative hyperosmotically inducible periplasmic protein</fullName>
    </submittedName>
</protein>
<reference evidence="3 4" key="1">
    <citation type="submission" date="2013-05" db="EMBL/GenBank/DDBJ databases">
        <title>Genome assembly of Chondromyces apiculatus DSM 436.</title>
        <authorList>
            <person name="Sharma G."/>
            <person name="Khatri I."/>
            <person name="Kaur C."/>
            <person name="Mayilraj S."/>
            <person name="Subramanian S."/>
        </authorList>
    </citation>
    <scope>NUCLEOTIDE SEQUENCE [LARGE SCALE GENOMIC DNA]</scope>
    <source>
        <strain evidence="3 4">DSM 436</strain>
    </source>
</reference>
<evidence type="ECO:0000259" key="2">
    <source>
        <dbReference type="PROSITE" id="PS50914"/>
    </source>
</evidence>
<evidence type="ECO:0000313" key="3">
    <source>
        <dbReference type="EMBL" id="EYF00842.1"/>
    </source>
</evidence>
<organism evidence="3 4">
    <name type="scientific">Chondromyces apiculatus DSM 436</name>
    <dbReference type="NCBI Taxonomy" id="1192034"/>
    <lineage>
        <taxon>Bacteria</taxon>
        <taxon>Pseudomonadati</taxon>
        <taxon>Myxococcota</taxon>
        <taxon>Polyangia</taxon>
        <taxon>Polyangiales</taxon>
        <taxon>Polyangiaceae</taxon>
        <taxon>Chondromyces</taxon>
    </lineage>
</organism>
<proteinExistence type="predicted"/>
<comment type="caution">
    <text evidence="3">The sequence shown here is derived from an EMBL/GenBank/DDBJ whole genome shotgun (WGS) entry which is preliminary data.</text>
</comment>
<feature type="compositionally biased region" description="Basic and acidic residues" evidence="1">
    <location>
        <begin position="39"/>
        <end position="48"/>
    </location>
</feature>
<dbReference type="PANTHER" id="PTHR34606:SF15">
    <property type="entry name" value="BON DOMAIN-CONTAINING PROTEIN"/>
    <property type="match status" value="1"/>
</dbReference>
<evidence type="ECO:0000256" key="1">
    <source>
        <dbReference type="SAM" id="MobiDB-lite"/>
    </source>
</evidence>